<feature type="active site" evidence="3">
    <location>
        <position position="264"/>
    </location>
</feature>
<dbReference type="GO" id="GO:0004030">
    <property type="term" value="F:aldehyde dehydrogenase [NAD(P)+] activity"/>
    <property type="evidence" value="ECO:0007669"/>
    <property type="project" value="UniProtKB-ARBA"/>
</dbReference>
<keyword evidence="1 4" id="KW-0560">Oxidoreductase</keyword>
<dbReference type="InterPro" id="IPR016161">
    <property type="entry name" value="Ald_DH/histidinol_DH"/>
</dbReference>
<dbReference type="STRING" id="996342.SAMN05443551_2363"/>
<protein>
    <submittedName>
        <fullName evidence="6">Aldehyde dehydrogenase (NAD+)</fullName>
    </submittedName>
</protein>
<dbReference type="PANTHER" id="PTHR11699">
    <property type="entry name" value="ALDEHYDE DEHYDROGENASE-RELATED"/>
    <property type="match status" value="1"/>
</dbReference>
<dbReference type="OrthoDB" id="9812625at2"/>
<feature type="domain" description="Aldehyde dehydrogenase" evidence="5">
    <location>
        <begin position="47"/>
        <end position="481"/>
    </location>
</feature>
<dbReference type="Gene3D" id="3.40.309.10">
    <property type="entry name" value="Aldehyde Dehydrogenase, Chain A, domain 2"/>
    <property type="match status" value="1"/>
</dbReference>
<dbReference type="InterPro" id="IPR016163">
    <property type="entry name" value="Ald_DH_C"/>
</dbReference>
<keyword evidence="7" id="KW-1185">Reference proteome</keyword>
<dbReference type="FunFam" id="3.40.605.10:FF:000001">
    <property type="entry name" value="Aldehyde dehydrogenase 1"/>
    <property type="match status" value="1"/>
</dbReference>
<gene>
    <name evidence="6" type="ORF">SAMN05443551_2363</name>
</gene>
<proteinExistence type="inferred from homology"/>
<accession>A0A1M5TUE7</accession>
<dbReference type="PROSITE" id="PS00687">
    <property type="entry name" value="ALDEHYDE_DEHYDR_GLU"/>
    <property type="match status" value="1"/>
</dbReference>
<dbReference type="SUPFAM" id="SSF53720">
    <property type="entry name" value="ALDH-like"/>
    <property type="match status" value="2"/>
</dbReference>
<dbReference type="AlphaFoldDB" id="A0A1M5TUE7"/>
<evidence type="ECO:0000313" key="7">
    <source>
        <dbReference type="Proteomes" id="UP000184221"/>
    </source>
</evidence>
<dbReference type="Proteomes" id="UP000184221">
    <property type="component" value="Unassembled WGS sequence"/>
</dbReference>
<dbReference type="InterPro" id="IPR016162">
    <property type="entry name" value="Ald_DH_N"/>
</dbReference>
<dbReference type="InterPro" id="IPR011408">
    <property type="entry name" value="Aldehyde_DH"/>
</dbReference>
<evidence type="ECO:0000256" key="2">
    <source>
        <dbReference type="PIRNR" id="PIRNR036490"/>
    </source>
</evidence>
<evidence type="ECO:0000313" key="6">
    <source>
        <dbReference type="EMBL" id="SHH54260.1"/>
    </source>
</evidence>
<organism evidence="6 7">
    <name type="scientific">Marivita hallyeonensis</name>
    <dbReference type="NCBI Taxonomy" id="996342"/>
    <lineage>
        <taxon>Bacteria</taxon>
        <taxon>Pseudomonadati</taxon>
        <taxon>Pseudomonadota</taxon>
        <taxon>Alphaproteobacteria</taxon>
        <taxon>Rhodobacterales</taxon>
        <taxon>Roseobacteraceae</taxon>
        <taxon>Marivita</taxon>
    </lineage>
</organism>
<dbReference type="InterPro" id="IPR029510">
    <property type="entry name" value="Ald_DH_CS_GLU"/>
</dbReference>
<sequence length="782" mass="83418">MTVQEIFETMDYGSAPESAGDALAWLVDQGDRFGHFIDGRMTDPGDVFESRNPADGDVLAHLSQATQSDVDAAVAAARKAQGKWEKLGGSGRARYLYALARLLQKHSRLFAVLETLDNGKPIRESRDIDIPLAQRHFYYHAGQAQLFDSVCAGRVAHGVCGQVIPWNFPLLMLAWKVAPALAAGNTVVLKPAEYTSLTALLFADLCRQAGLPKGVVNIVTGDGAVGEMVVTHPDVDKVAFTGSTAVGRRIRVATAGSGKALTLELGGKSPYIVFEDADLDSAVEGLVDAIWFNQGQVCCAGSRLLVQEGAADRFYGKLRARMDKLRVGSPMDKSIDVGAIVDPVQLQTIQRLVDGNTAGETYQSAAALPESGCFYPPTLITGLSPADPLMQEEIFGPVLVGTTFRTPSEAVELANNTRYGLAATVWSENINVALDIAPKLAAGVVWVNGTNMFDAAAPFGGVRESGFGREGGPEGMMAYTKPAVTAKALSRVVGFSSGPDAEPQAVDRTAKLYIDGKQARPDGGYAYDVFTKTGKLIGQAPLANRKDVRNAVEAARGAKAWAGTTAHLRAQILYYIAENLAARKDEFAARLNQMTGARSGAKEVDVSVNRLFTYAAWADKYDGRVAQVPLRGVALAMREPCGVIAALCPDEHPLLGLVSLMAPAIAMGNRVILVASEPFPLAATDFYQVLDTSDVPGGVVNILTGRHDELAPTLASHMDLEAVWSFSSSDLSAEIERGAAENLKRTWVNHGRGRDWFGTEGEGAVFLDAATEVKTVWVPYGA</sequence>
<evidence type="ECO:0000256" key="3">
    <source>
        <dbReference type="PROSITE-ProRule" id="PRU10007"/>
    </source>
</evidence>
<dbReference type="EMBL" id="FQXC01000003">
    <property type="protein sequence ID" value="SHH54260.1"/>
    <property type="molecule type" value="Genomic_DNA"/>
</dbReference>
<evidence type="ECO:0000256" key="1">
    <source>
        <dbReference type="ARBA" id="ARBA00023002"/>
    </source>
</evidence>
<dbReference type="Pfam" id="PF00171">
    <property type="entry name" value="Aldedh"/>
    <property type="match status" value="2"/>
</dbReference>
<dbReference type="Gene3D" id="3.40.605.10">
    <property type="entry name" value="Aldehyde Dehydrogenase, Chain A, domain 1"/>
    <property type="match status" value="2"/>
</dbReference>
<dbReference type="RefSeq" id="WP_072777722.1">
    <property type="nucleotide sequence ID" value="NZ_FQXC01000003.1"/>
</dbReference>
<feature type="domain" description="Aldehyde dehydrogenase" evidence="5">
    <location>
        <begin position="533"/>
        <end position="751"/>
    </location>
</feature>
<name>A0A1M5TUE7_9RHOB</name>
<evidence type="ECO:0000259" key="5">
    <source>
        <dbReference type="Pfam" id="PF00171"/>
    </source>
</evidence>
<evidence type="ECO:0000256" key="4">
    <source>
        <dbReference type="RuleBase" id="RU003345"/>
    </source>
</evidence>
<comment type="similarity">
    <text evidence="2 4">Belongs to the aldehyde dehydrogenase family.</text>
</comment>
<dbReference type="InterPro" id="IPR015590">
    <property type="entry name" value="Aldehyde_DH_dom"/>
</dbReference>
<reference evidence="6 7" key="1">
    <citation type="submission" date="2016-11" db="EMBL/GenBank/DDBJ databases">
        <authorList>
            <person name="Jaros S."/>
            <person name="Januszkiewicz K."/>
            <person name="Wedrychowicz H."/>
        </authorList>
    </citation>
    <scope>NUCLEOTIDE SEQUENCE [LARGE SCALE GENOMIC DNA]</scope>
    <source>
        <strain evidence="6 7">DSM 29431</strain>
    </source>
</reference>
<dbReference type="PIRSF" id="PIRSF036490">
    <property type="entry name" value="Aldedh_dupl"/>
    <property type="match status" value="1"/>
</dbReference>